<gene>
    <name evidence="1" type="ORF">KY46_16820</name>
</gene>
<sequence>MSDKMLTLKLDELICNKATGESGHDEIYMKIWVDGSYWGTWPSNADESNTFDMNDSDDKYKKVSLDLLLEYGDYVKIELREQDKKGNPDKDEVIGQNYIYTNSVTYADTSTHNSKFIGENANYDLNWRILSQKIPSLRVLGIYCQKSSSNCNQALIENIASVASDAANAASEFIGEMKTPKAEIISESFAIAADAVMAVAAVAEWLANAIEGDDDVYLQETWDGQQSTDGAGFCPGNGQVIKLNDDEEFIFMPEYHNYFRFPLDNGPVTIEVRERDKLKHDISLGAFTVDMDDYQKMIDKGATVMVLTKYQDRNGGQGAIYHICYSCALEDWSLPANQDA</sequence>
<dbReference type="PATRIC" id="fig|265726.11.peg.1632"/>
<dbReference type="EMBL" id="JWYV01000016">
    <property type="protein sequence ID" value="KKC98782.1"/>
    <property type="molecule type" value="Genomic_DNA"/>
</dbReference>
<accession>A0A0F5V9N9</accession>
<dbReference type="AlphaFoldDB" id="A0A0F5V9N9"/>
<dbReference type="Proteomes" id="UP000033633">
    <property type="component" value="Unassembled WGS sequence"/>
</dbReference>
<reference evidence="1 2" key="1">
    <citation type="submission" date="2014-12" db="EMBL/GenBank/DDBJ databases">
        <title>Mercury Reductase activity and rhizosphere competence traits in the genome of root associated Photobacterium halotolerans MELD1.</title>
        <authorList>
            <person name="Mathew D.C."/>
            <person name="Huang C.-C."/>
        </authorList>
    </citation>
    <scope>NUCLEOTIDE SEQUENCE [LARGE SCALE GENOMIC DNA]</scope>
    <source>
        <strain evidence="1 2">MELD1</strain>
    </source>
</reference>
<name>A0A0F5V9N9_9GAMM</name>
<keyword evidence="2" id="KW-1185">Reference proteome</keyword>
<evidence type="ECO:0000313" key="1">
    <source>
        <dbReference type="EMBL" id="KKC98782.1"/>
    </source>
</evidence>
<evidence type="ECO:0000313" key="2">
    <source>
        <dbReference type="Proteomes" id="UP000033633"/>
    </source>
</evidence>
<protein>
    <submittedName>
        <fullName evidence="1">Uncharacterized protein</fullName>
    </submittedName>
</protein>
<comment type="caution">
    <text evidence="1">The sequence shown here is derived from an EMBL/GenBank/DDBJ whole genome shotgun (WGS) entry which is preliminary data.</text>
</comment>
<dbReference type="RefSeq" id="WP_046221778.1">
    <property type="nucleotide sequence ID" value="NZ_JWYV01000016.1"/>
</dbReference>
<organism evidence="1 2">
    <name type="scientific">Photobacterium halotolerans</name>
    <dbReference type="NCBI Taxonomy" id="265726"/>
    <lineage>
        <taxon>Bacteria</taxon>
        <taxon>Pseudomonadati</taxon>
        <taxon>Pseudomonadota</taxon>
        <taxon>Gammaproteobacteria</taxon>
        <taxon>Vibrionales</taxon>
        <taxon>Vibrionaceae</taxon>
        <taxon>Photobacterium</taxon>
    </lineage>
</organism>
<proteinExistence type="predicted"/>